<dbReference type="AlphaFoldDB" id="A0A0N4T8D1"/>
<evidence type="ECO:0000313" key="3">
    <source>
        <dbReference type="WBParaSite" id="BPAG_0000446801-mRNA-1"/>
    </source>
</evidence>
<gene>
    <name evidence="1" type="ORF">BPAG_LOCUS4432</name>
</gene>
<evidence type="ECO:0000313" key="1">
    <source>
        <dbReference type="EMBL" id="VDN85618.1"/>
    </source>
</evidence>
<evidence type="ECO:0000313" key="2">
    <source>
        <dbReference type="Proteomes" id="UP000278627"/>
    </source>
</evidence>
<dbReference type="EMBL" id="UZAD01002152">
    <property type="protein sequence ID" value="VDN85618.1"/>
    <property type="molecule type" value="Genomic_DNA"/>
</dbReference>
<dbReference type="STRING" id="6280.A0A0N4T8D1"/>
<dbReference type="WBParaSite" id="BPAG_0000446801-mRNA-1">
    <property type="protein sequence ID" value="BPAG_0000446801-mRNA-1"/>
    <property type="gene ID" value="BPAG_0000446801"/>
</dbReference>
<proteinExistence type="predicted"/>
<organism evidence="3">
    <name type="scientific">Brugia pahangi</name>
    <name type="common">Filarial nematode worm</name>
    <dbReference type="NCBI Taxonomy" id="6280"/>
    <lineage>
        <taxon>Eukaryota</taxon>
        <taxon>Metazoa</taxon>
        <taxon>Ecdysozoa</taxon>
        <taxon>Nematoda</taxon>
        <taxon>Chromadorea</taxon>
        <taxon>Rhabditida</taxon>
        <taxon>Spirurina</taxon>
        <taxon>Spiruromorpha</taxon>
        <taxon>Filarioidea</taxon>
        <taxon>Onchocercidae</taxon>
        <taxon>Brugia</taxon>
    </lineage>
</organism>
<sequence>MGPKSAFYTIKKKQRNCRIKTSNEVSMQNDKISRKNLAETTFNSDTETELQCLEFASPLLSGDYRLVEVSPSLADRIIAGEQ</sequence>
<reference evidence="3" key="1">
    <citation type="submission" date="2017-02" db="UniProtKB">
        <authorList>
            <consortium name="WormBaseParasite"/>
        </authorList>
    </citation>
    <scope>IDENTIFICATION</scope>
</reference>
<name>A0A0N4T8D1_BRUPA</name>
<protein>
    <submittedName>
        <fullName evidence="1 3">Uncharacterized protein</fullName>
    </submittedName>
</protein>
<accession>A0A0N4T8D1</accession>
<keyword evidence="2" id="KW-1185">Reference proteome</keyword>
<dbReference type="Proteomes" id="UP000278627">
    <property type="component" value="Unassembled WGS sequence"/>
</dbReference>
<reference evidence="1 2" key="2">
    <citation type="submission" date="2018-11" db="EMBL/GenBank/DDBJ databases">
        <authorList>
            <consortium name="Pathogen Informatics"/>
        </authorList>
    </citation>
    <scope>NUCLEOTIDE SEQUENCE [LARGE SCALE GENOMIC DNA]</scope>
</reference>